<dbReference type="Proteomes" id="UP000029392">
    <property type="component" value="Unassembled WGS sequence"/>
</dbReference>
<evidence type="ECO:0000256" key="4">
    <source>
        <dbReference type="ARBA" id="ARBA00022989"/>
    </source>
</evidence>
<reference evidence="7 8" key="1">
    <citation type="submission" date="2013-09" db="EMBL/GenBank/DDBJ databases">
        <title>Genome sequencing of Arenimonas malthae.</title>
        <authorList>
            <person name="Chen F."/>
            <person name="Wang G."/>
        </authorList>
    </citation>
    <scope>NUCLEOTIDE SEQUENCE [LARGE SCALE GENOMIC DNA]</scope>
    <source>
        <strain evidence="7 8">CC-JY-1</strain>
    </source>
</reference>
<evidence type="ECO:0000313" key="7">
    <source>
        <dbReference type="EMBL" id="KFN47865.1"/>
    </source>
</evidence>
<evidence type="ECO:0000256" key="1">
    <source>
        <dbReference type="ARBA" id="ARBA00004141"/>
    </source>
</evidence>
<dbReference type="Pfam" id="PF07947">
    <property type="entry name" value="YhhN"/>
    <property type="match status" value="1"/>
</dbReference>
<protein>
    <recommendedName>
        <fullName evidence="9">Lysoplasmalogenase</fullName>
    </recommendedName>
</protein>
<keyword evidence="4 6" id="KW-1133">Transmembrane helix</keyword>
<comment type="subcellular location">
    <subcellularLocation>
        <location evidence="1">Membrane</location>
        <topology evidence="1">Multi-pass membrane protein</topology>
    </subcellularLocation>
</comment>
<feature type="transmembrane region" description="Helical" evidence="6">
    <location>
        <begin position="174"/>
        <end position="191"/>
    </location>
</feature>
<keyword evidence="5 6" id="KW-0472">Membrane</keyword>
<dbReference type="PANTHER" id="PTHR31885">
    <property type="entry name" value="GH04784P"/>
    <property type="match status" value="1"/>
</dbReference>
<dbReference type="PATRIC" id="fig|1384054.3.peg.1459"/>
<gene>
    <name evidence="7" type="ORF">N790_07280</name>
</gene>
<dbReference type="AlphaFoldDB" id="A0A091BU63"/>
<evidence type="ECO:0000313" key="8">
    <source>
        <dbReference type="Proteomes" id="UP000029392"/>
    </source>
</evidence>
<keyword evidence="3 6" id="KW-0812">Transmembrane</keyword>
<dbReference type="eggNOG" id="COG3714">
    <property type="taxonomic scope" value="Bacteria"/>
</dbReference>
<feature type="transmembrane region" description="Helical" evidence="6">
    <location>
        <begin position="142"/>
        <end position="162"/>
    </location>
</feature>
<feature type="transmembrane region" description="Helical" evidence="6">
    <location>
        <begin position="197"/>
        <end position="217"/>
    </location>
</feature>
<evidence type="ECO:0000256" key="6">
    <source>
        <dbReference type="SAM" id="Phobius"/>
    </source>
</evidence>
<sequence>MPAAPGRHAALLALVVAGAIAGGLLGGPWLWLHYACKPLATLMVLAWVLRASPAVSVRYQRAIALGVVFSLAGDVLLMLPQGLFLGGLVAFLLAHLCFIVALWPGGGARANALAVSAYAVLAAVNVGLLWPHVPGAMRGPVLAYVAVLVLMAALAAARAGSLRSDGALAGPSRLAAVGGALFVLSDSLLAWNHFRGGLPLALLWVLATYYASLWCIARSVARPVGQGA</sequence>
<evidence type="ECO:0000256" key="5">
    <source>
        <dbReference type="ARBA" id="ARBA00023136"/>
    </source>
</evidence>
<comment type="caution">
    <text evidence="7">The sequence shown here is derived from an EMBL/GenBank/DDBJ whole genome shotgun (WGS) entry which is preliminary data.</text>
</comment>
<dbReference type="GO" id="GO:0016020">
    <property type="term" value="C:membrane"/>
    <property type="evidence" value="ECO:0007669"/>
    <property type="project" value="UniProtKB-SubCell"/>
</dbReference>
<feature type="transmembrane region" description="Helical" evidence="6">
    <location>
        <begin position="61"/>
        <end position="79"/>
    </location>
</feature>
<feature type="transmembrane region" description="Helical" evidence="6">
    <location>
        <begin position="110"/>
        <end position="130"/>
    </location>
</feature>
<dbReference type="STRING" id="1384054.N790_07280"/>
<dbReference type="InterPro" id="IPR012506">
    <property type="entry name" value="TMEM86B-like"/>
</dbReference>
<dbReference type="PANTHER" id="PTHR31885:SF6">
    <property type="entry name" value="GH04784P"/>
    <property type="match status" value="1"/>
</dbReference>
<evidence type="ECO:0000256" key="2">
    <source>
        <dbReference type="ARBA" id="ARBA00007375"/>
    </source>
</evidence>
<evidence type="ECO:0000256" key="3">
    <source>
        <dbReference type="ARBA" id="ARBA00022692"/>
    </source>
</evidence>
<feature type="transmembrane region" description="Helical" evidence="6">
    <location>
        <begin position="85"/>
        <end position="103"/>
    </location>
</feature>
<keyword evidence="8" id="KW-1185">Reference proteome</keyword>
<evidence type="ECO:0008006" key="9">
    <source>
        <dbReference type="Google" id="ProtNLM"/>
    </source>
</evidence>
<dbReference type="GO" id="GO:0016787">
    <property type="term" value="F:hydrolase activity"/>
    <property type="evidence" value="ECO:0007669"/>
    <property type="project" value="TreeGrafter"/>
</dbReference>
<dbReference type="EMBL" id="AVCH01000157">
    <property type="protein sequence ID" value="KFN47865.1"/>
    <property type="molecule type" value="Genomic_DNA"/>
</dbReference>
<name>A0A091BU63_9GAMM</name>
<dbReference type="OrthoDB" id="5592477at2"/>
<dbReference type="RefSeq" id="WP_043802979.1">
    <property type="nucleotide sequence ID" value="NZ_AVCH01000157.1"/>
</dbReference>
<proteinExistence type="inferred from homology"/>
<comment type="similarity">
    <text evidence="2">Belongs to the TMEM86 family.</text>
</comment>
<accession>A0A091BU63</accession>
<organism evidence="7 8">
    <name type="scientific">Arenimonas malthae CC-JY-1</name>
    <dbReference type="NCBI Taxonomy" id="1384054"/>
    <lineage>
        <taxon>Bacteria</taxon>
        <taxon>Pseudomonadati</taxon>
        <taxon>Pseudomonadota</taxon>
        <taxon>Gammaproteobacteria</taxon>
        <taxon>Lysobacterales</taxon>
        <taxon>Lysobacteraceae</taxon>
        <taxon>Arenimonas</taxon>
    </lineage>
</organism>